<dbReference type="PANTHER" id="PTHR38149">
    <property type="entry name" value="ATPASE"/>
    <property type="match status" value="1"/>
</dbReference>
<dbReference type="RefSeq" id="WP_241712548.1">
    <property type="nucleotide sequence ID" value="NZ_JALBUF010000002.1"/>
</dbReference>
<dbReference type="Gene3D" id="3.40.50.300">
    <property type="entry name" value="P-loop containing nucleotide triphosphate hydrolases"/>
    <property type="match status" value="1"/>
</dbReference>
<feature type="domain" description="MRB1590-like C-terminal" evidence="3">
    <location>
        <begin position="468"/>
        <end position="564"/>
    </location>
</feature>
<comment type="caution">
    <text evidence="4">The sequence shown here is derived from an EMBL/GenBank/DDBJ whole genome shotgun (WGS) entry which is preliminary data.</text>
</comment>
<evidence type="ECO:0008006" key="6">
    <source>
        <dbReference type="Google" id="ProtNLM"/>
    </source>
</evidence>
<dbReference type="Pfam" id="PF09818">
    <property type="entry name" value="ABC_ATPase"/>
    <property type="match status" value="1"/>
</dbReference>
<dbReference type="InterPro" id="IPR046834">
    <property type="entry name" value="ABC_ATPase_C"/>
</dbReference>
<keyword evidence="5" id="KW-1185">Reference proteome</keyword>
<accession>A0A9X2ABM8</accession>
<organism evidence="4 5">
    <name type="scientific">Sulfoacidibacillus ferrooxidans</name>
    <dbReference type="NCBI Taxonomy" id="2005001"/>
    <lineage>
        <taxon>Bacteria</taxon>
        <taxon>Bacillati</taxon>
        <taxon>Bacillota</taxon>
        <taxon>Bacilli</taxon>
        <taxon>Bacillales</taxon>
        <taxon>Alicyclobacillaceae</taxon>
        <taxon>Sulfoacidibacillus</taxon>
    </lineage>
</organism>
<feature type="domain" description="ATPase of the ABC class C-terminal" evidence="1">
    <location>
        <begin position="171"/>
        <end position="451"/>
    </location>
</feature>
<sequence>MENKSQFLRVLRNLDGKPYGGYRDLKGVFDIGPYILFIDRVQSDPFAPPTRVRAHVDADILRLEERFFSDMDHRVALEDFLTRRLTAALKELGLKRRGSGRSGMIIIASPLQVILPRSSVSVTATGIEVRLSVGLPANGRRIRAKDAEAMFLDDLPFILYRAFSRAEFPFDELQEHISLYLDQCFIRRSLEQQGLVSFIGNGAVLARLNGMSEFPMDAKVAQSFEAPASTLVTWTLPSGREITGMGIRKGITLIVGGGFHGKSTLLQAIMRGVYHHIAGDGREWCITDETAVKVRAEDGRRVSRVDISGFISNLPRGRSTTAFSTQDASGSTSQAAAIVEAMEMGSRVLLMDEDTSATNFMIRDARMQALVAKGREPITPFVDRVRELYRDFGVSSILVIGGSGDYLDVADMVLLMDEYKPIDVTMEAKRVTSEYPAQRIVETKAPLAQVRVRTPKVHSMGGRIERMDVKSRFTVQYGDEFVDLSALEQLIEESQTRAAVAMIHYALSYFVDGETPLHQVVTLVIEEVYKNGFSCISSQEGCSGFYTLPRTFEIAMIWNRIRGLILT</sequence>
<dbReference type="Pfam" id="PF20446">
    <property type="entry name" value="ABC_N"/>
    <property type="match status" value="1"/>
</dbReference>
<dbReference type="InterPro" id="IPR027417">
    <property type="entry name" value="P-loop_NTPase"/>
</dbReference>
<dbReference type="InterPro" id="IPR049069">
    <property type="entry name" value="MRB1590-like_C"/>
</dbReference>
<dbReference type="PANTHER" id="PTHR38149:SF1">
    <property type="entry name" value="ATPASE"/>
    <property type="match status" value="1"/>
</dbReference>
<dbReference type="AlphaFoldDB" id="A0A9X2ABM8"/>
<reference evidence="4" key="1">
    <citation type="submission" date="2022-03" db="EMBL/GenBank/DDBJ databases">
        <title>Draft Genome Sequence of Firmicute Strain S0AB, a Heterotrophic Iron/Sulfur-Oxidizing Extreme Acidophile.</title>
        <authorList>
            <person name="Vergara E."/>
            <person name="Pakostova E."/>
            <person name="Johnson D.B."/>
            <person name="Holmes D.S."/>
        </authorList>
    </citation>
    <scope>NUCLEOTIDE SEQUENCE</scope>
    <source>
        <strain evidence="4">S0AB</strain>
    </source>
</reference>
<evidence type="ECO:0000313" key="4">
    <source>
        <dbReference type="EMBL" id="MCI0182934.1"/>
    </source>
</evidence>
<proteinExistence type="predicted"/>
<dbReference type="InterPro" id="IPR019195">
    <property type="entry name" value="ABC_ATPase_put"/>
</dbReference>
<dbReference type="SUPFAM" id="SSF52540">
    <property type="entry name" value="P-loop containing nucleoside triphosphate hydrolases"/>
    <property type="match status" value="1"/>
</dbReference>
<dbReference type="Proteomes" id="UP001139263">
    <property type="component" value="Unassembled WGS sequence"/>
</dbReference>
<dbReference type="CDD" id="cd00267">
    <property type="entry name" value="ABC_ATPase"/>
    <property type="match status" value="1"/>
</dbReference>
<evidence type="ECO:0000259" key="3">
    <source>
        <dbReference type="Pfam" id="PF21117"/>
    </source>
</evidence>
<evidence type="ECO:0000313" key="5">
    <source>
        <dbReference type="Proteomes" id="UP001139263"/>
    </source>
</evidence>
<gene>
    <name evidence="4" type="ORF">MM817_01203</name>
</gene>
<dbReference type="Pfam" id="PF21117">
    <property type="entry name" value="MRB1590_C"/>
    <property type="match status" value="1"/>
</dbReference>
<dbReference type="EMBL" id="JALBUF010000002">
    <property type="protein sequence ID" value="MCI0182934.1"/>
    <property type="molecule type" value="Genomic_DNA"/>
</dbReference>
<evidence type="ECO:0000259" key="1">
    <source>
        <dbReference type="Pfam" id="PF09818"/>
    </source>
</evidence>
<feature type="domain" description="ATPase of the ABC class N-terminal" evidence="2">
    <location>
        <begin position="8"/>
        <end position="162"/>
    </location>
</feature>
<dbReference type="InterPro" id="IPR046833">
    <property type="entry name" value="ABC_N"/>
</dbReference>
<protein>
    <recommendedName>
        <fullName evidence="6">ATPase</fullName>
    </recommendedName>
</protein>
<evidence type="ECO:0000259" key="2">
    <source>
        <dbReference type="Pfam" id="PF20446"/>
    </source>
</evidence>
<name>A0A9X2ABM8_9BACL</name>